<keyword evidence="2" id="KW-0812">Transmembrane</keyword>
<dbReference type="Proteomes" id="UP001596368">
    <property type="component" value="Unassembled WGS sequence"/>
</dbReference>
<keyword evidence="2" id="KW-1133">Transmembrane helix</keyword>
<reference evidence="4 5" key="1">
    <citation type="journal article" date="2019" name="Int. J. Syst. Evol. Microbiol.">
        <title>The Global Catalogue of Microorganisms (GCM) 10K type strain sequencing project: providing services to taxonomists for standard genome sequencing and annotation.</title>
        <authorList>
            <consortium name="The Broad Institute Genomics Platform"/>
            <consortium name="The Broad Institute Genome Sequencing Center for Infectious Disease"/>
            <person name="Wu L."/>
            <person name="Ma J."/>
        </authorList>
    </citation>
    <scope>NUCLEOTIDE SEQUENCE [LARGE SCALE GENOMIC DNA]</scope>
    <source>
        <strain evidence="4 5">DT92</strain>
    </source>
</reference>
<feature type="compositionally biased region" description="Basic and acidic residues" evidence="1">
    <location>
        <begin position="1"/>
        <end position="10"/>
    </location>
</feature>
<name>A0ABD5XNC7_9EURY</name>
<feature type="transmembrane region" description="Helical" evidence="2">
    <location>
        <begin position="36"/>
        <end position="57"/>
    </location>
</feature>
<dbReference type="RefSeq" id="WP_284014504.1">
    <property type="nucleotide sequence ID" value="NZ_CP126156.1"/>
</dbReference>
<evidence type="ECO:0000259" key="3">
    <source>
        <dbReference type="Pfam" id="PF26256"/>
    </source>
</evidence>
<dbReference type="AlphaFoldDB" id="A0ABD5XNC7"/>
<dbReference type="GeneID" id="81121766"/>
<evidence type="ECO:0000313" key="4">
    <source>
        <dbReference type="EMBL" id="MFC7136553.1"/>
    </source>
</evidence>
<accession>A0ABD5XNC7</accession>
<keyword evidence="5" id="KW-1185">Reference proteome</keyword>
<protein>
    <recommendedName>
        <fullName evidence="3">DUF8060 domain-containing protein</fullName>
    </recommendedName>
</protein>
<dbReference type="EMBL" id="JBHSZG010000001">
    <property type="protein sequence ID" value="MFC7136553.1"/>
    <property type="molecule type" value="Genomic_DNA"/>
</dbReference>
<sequence>MSEEHAHDGGTEGVSTTGEEEAGGLVSGDVSRYVNYVLLAALLLLALVAGVQFYTAVSRTITRWVTDDYRSLVTAAFNLAVLLVAAAGVSRQIRRLTN</sequence>
<dbReference type="InterPro" id="IPR058373">
    <property type="entry name" value="DUF8060"/>
</dbReference>
<dbReference type="Pfam" id="PF26256">
    <property type="entry name" value="DUF8060"/>
    <property type="match status" value="1"/>
</dbReference>
<gene>
    <name evidence="4" type="ORF">ACFQRB_08580</name>
</gene>
<evidence type="ECO:0000256" key="2">
    <source>
        <dbReference type="SAM" id="Phobius"/>
    </source>
</evidence>
<comment type="caution">
    <text evidence="4">The sequence shown here is derived from an EMBL/GenBank/DDBJ whole genome shotgun (WGS) entry which is preliminary data.</text>
</comment>
<feature type="transmembrane region" description="Helical" evidence="2">
    <location>
        <begin position="69"/>
        <end position="89"/>
    </location>
</feature>
<feature type="region of interest" description="Disordered" evidence="1">
    <location>
        <begin position="1"/>
        <end position="22"/>
    </location>
</feature>
<organism evidence="4 5">
    <name type="scientific">Halobaculum litoreum</name>
    <dbReference type="NCBI Taxonomy" id="3031998"/>
    <lineage>
        <taxon>Archaea</taxon>
        <taxon>Methanobacteriati</taxon>
        <taxon>Methanobacteriota</taxon>
        <taxon>Stenosarchaea group</taxon>
        <taxon>Halobacteria</taxon>
        <taxon>Halobacteriales</taxon>
        <taxon>Haloferacaceae</taxon>
        <taxon>Halobaculum</taxon>
    </lineage>
</organism>
<evidence type="ECO:0000256" key="1">
    <source>
        <dbReference type="SAM" id="MobiDB-lite"/>
    </source>
</evidence>
<feature type="domain" description="DUF8060" evidence="3">
    <location>
        <begin position="11"/>
        <end position="97"/>
    </location>
</feature>
<evidence type="ECO:0000313" key="5">
    <source>
        <dbReference type="Proteomes" id="UP001596368"/>
    </source>
</evidence>
<proteinExistence type="predicted"/>
<keyword evidence="2" id="KW-0472">Membrane</keyword>